<evidence type="ECO:0000256" key="10">
    <source>
        <dbReference type="SAM" id="MobiDB-lite"/>
    </source>
</evidence>
<feature type="region of interest" description="Disordered" evidence="10">
    <location>
        <begin position="1"/>
        <end position="25"/>
    </location>
</feature>
<dbReference type="Gene3D" id="3.30.70.2820">
    <property type="match status" value="1"/>
</dbReference>
<dbReference type="Gene3D" id="1.10.287.690">
    <property type="entry name" value="Helix hairpin bin"/>
    <property type="match status" value="1"/>
</dbReference>
<dbReference type="CDD" id="cd05532">
    <property type="entry name" value="POLBc_alpha"/>
    <property type="match status" value="1"/>
</dbReference>
<dbReference type="Gene3D" id="2.40.50.730">
    <property type="match status" value="1"/>
</dbReference>
<dbReference type="Gene3D" id="3.30.420.10">
    <property type="entry name" value="Ribonuclease H-like superfamily/Ribonuclease H"/>
    <property type="match status" value="1"/>
</dbReference>
<evidence type="ECO:0000256" key="6">
    <source>
        <dbReference type="ARBA" id="ARBA00022833"/>
    </source>
</evidence>
<dbReference type="Proteomes" id="UP000264353">
    <property type="component" value="Chromosome A2"/>
</dbReference>
<feature type="compositionally biased region" description="Basic and acidic residues" evidence="10">
    <location>
        <begin position="8"/>
        <end position="18"/>
    </location>
</feature>
<name>A0A398AKR0_BRACM</name>
<dbReference type="InterPro" id="IPR042087">
    <property type="entry name" value="DNA_pol_B_thumb"/>
</dbReference>
<dbReference type="InterPro" id="IPR038256">
    <property type="entry name" value="Pol_alpha_znc_sf"/>
</dbReference>
<keyword evidence="4 9" id="KW-0548">Nucleotidyltransferase</keyword>
<dbReference type="Gene3D" id="1.10.132.60">
    <property type="entry name" value="DNA polymerase family B, C-terminal domain"/>
    <property type="match status" value="1"/>
</dbReference>
<comment type="similarity">
    <text evidence="2 9">Belongs to the DNA polymerase type-B family.</text>
</comment>
<dbReference type="InterPro" id="IPR012337">
    <property type="entry name" value="RNaseH-like_sf"/>
</dbReference>
<evidence type="ECO:0000313" key="15">
    <source>
        <dbReference type="Proteomes" id="UP000264353"/>
    </source>
</evidence>
<dbReference type="EMBL" id="CM010629">
    <property type="protein sequence ID" value="RID76160.1"/>
    <property type="molecule type" value="Genomic_DNA"/>
</dbReference>
<reference evidence="14 15" key="1">
    <citation type="submission" date="2018-06" db="EMBL/GenBank/DDBJ databases">
        <title>WGS assembly of Brassica rapa FPsc.</title>
        <authorList>
            <person name="Bowman J."/>
            <person name="Kohchi T."/>
            <person name="Yamato K."/>
            <person name="Jenkins J."/>
            <person name="Shu S."/>
            <person name="Ishizaki K."/>
            <person name="Yamaoka S."/>
            <person name="Nishihama R."/>
            <person name="Nakamura Y."/>
            <person name="Berger F."/>
            <person name="Adam C."/>
            <person name="Aki S."/>
            <person name="Althoff F."/>
            <person name="Araki T."/>
            <person name="Arteaga-Vazquez M."/>
            <person name="Balasubrmanian S."/>
            <person name="Bauer D."/>
            <person name="Boehm C."/>
            <person name="Briginshaw L."/>
            <person name="Caballero-Perez J."/>
            <person name="Catarino B."/>
            <person name="Chen F."/>
            <person name="Chiyoda S."/>
            <person name="Chovatia M."/>
            <person name="Davies K."/>
            <person name="Delmans M."/>
            <person name="Demura T."/>
            <person name="Dierschke T."/>
            <person name="Dolan L."/>
            <person name="Dorantes-Acosta A."/>
            <person name="Eklund D."/>
            <person name="Florent S."/>
            <person name="Flores-Sandoval E."/>
            <person name="Fujiyama A."/>
            <person name="Fukuzawa H."/>
            <person name="Galik B."/>
            <person name="Grimanelli D."/>
            <person name="Grimwood J."/>
            <person name="Grossniklaus U."/>
            <person name="Hamada T."/>
            <person name="Haseloff J."/>
            <person name="Hetherington A."/>
            <person name="Higo A."/>
            <person name="Hirakawa Y."/>
            <person name="Hundley H."/>
            <person name="Ikeda Y."/>
            <person name="Inoue K."/>
            <person name="Inoue S."/>
            <person name="Ishida S."/>
            <person name="Jia Q."/>
            <person name="Kakita M."/>
            <person name="Kanazawa T."/>
            <person name="Kawai Y."/>
            <person name="Kawashima T."/>
            <person name="Kennedy M."/>
            <person name="Kinose K."/>
            <person name="Kinoshita T."/>
            <person name="Kohara Y."/>
            <person name="Koide E."/>
            <person name="Komatsu K."/>
            <person name="Kopischke S."/>
            <person name="Kubo M."/>
            <person name="Kyozuka J."/>
            <person name="Lagercrantz U."/>
            <person name="Lin S."/>
            <person name="Lindquist E."/>
            <person name="Lipzen A."/>
            <person name="Lu C."/>
            <person name="Luna E."/>
            <person name="Martienssen R."/>
            <person name="Minamino N."/>
            <person name="Mizutani M."/>
            <person name="Mizutani M."/>
            <person name="Mochizuki N."/>
            <person name="Monte I."/>
            <person name="Mosher R."/>
            <person name="Nagasaki H."/>
            <person name="Nakagami H."/>
            <person name="Naramoto S."/>
            <person name="Nishitani K."/>
            <person name="Ohtani M."/>
            <person name="Okamoto T."/>
            <person name="Okumura M."/>
            <person name="Phillips J."/>
            <person name="Pollak B."/>
            <person name="Reinders A."/>
            <person name="Roevekamp M."/>
            <person name="Sano R."/>
            <person name="Sawa S."/>
            <person name="Schmid M."/>
            <person name="Shirakawa M."/>
            <person name="Solano R."/>
            <person name="Spunde A."/>
            <person name="Suetsugu N."/>
            <person name="Sugano S."/>
            <person name="Sugiyama A."/>
            <person name="Sun R."/>
            <person name="Suzuki Y."/>
            <person name="Takenaka M."/>
            <person name="Takezawa D."/>
            <person name="Tomogane H."/>
            <person name="Tsuzuki M."/>
            <person name="Ueda T."/>
            <person name="Umeda M."/>
            <person name="Ward J."/>
            <person name="Watanabe Y."/>
            <person name="Yazaki K."/>
            <person name="Yokoyama R."/>
            <person name="Yoshitake Y."/>
            <person name="Yotsui I."/>
            <person name="Zachgo S."/>
            <person name="Schmutz J."/>
        </authorList>
    </citation>
    <scope>NUCLEOTIDE SEQUENCE [LARGE SCALE GENOMIC DNA]</scope>
    <source>
        <strain evidence="15">cv. B-3</strain>
    </source>
</reference>
<dbReference type="SUPFAM" id="SSF53098">
    <property type="entry name" value="Ribonuclease H-like"/>
    <property type="match status" value="1"/>
</dbReference>
<evidence type="ECO:0000256" key="5">
    <source>
        <dbReference type="ARBA" id="ARBA00022771"/>
    </source>
</evidence>
<dbReference type="PRINTS" id="PR00106">
    <property type="entry name" value="DNAPOLB"/>
</dbReference>
<dbReference type="FunFam" id="1.10.3200.20:FF:000003">
    <property type="entry name" value="DNA polymerase"/>
    <property type="match status" value="1"/>
</dbReference>
<dbReference type="InterPro" id="IPR045846">
    <property type="entry name" value="POLBc_alpha"/>
</dbReference>
<dbReference type="GO" id="GO:0008270">
    <property type="term" value="F:zinc ion binding"/>
    <property type="evidence" value="ECO:0007669"/>
    <property type="project" value="UniProtKB-KW"/>
</dbReference>
<dbReference type="InterPro" id="IPR006133">
    <property type="entry name" value="DNA-dir_DNA_pol_B_exonuc"/>
</dbReference>
<feature type="domain" description="DNA-directed DNA polymerase family B multifunctional" evidence="11">
    <location>
        <begin position="682"/>
        <end position="1178"/>
    </location>
</feature>
<evidence type="ECO:0000259" key="13">
    <source>
        <dbReference type="Pfam" id="PF08996"/>
    </source>
</evidence>
<evidence type="ECO:0000259" key="11">
    <source>
        <dbReference type="Pfam" id="PF00136"/>
    </source>
</evidence>
<evidence type="ECO:0000256" key="9">
    <source>
        <dbReference type="RuleBase" id="RU000442"/>
    </source>
</evidence>
<keyword evidence="3 9" id="KW-0808">Transferase</keyword>
<keyword evidence="5" id="KW-0479">Metal-binding</keyword>
<sequence>MSGDNSTEVERKRGRAAEEASSWKNSVERLKAIRQGGLGNLSASGGGYELEQPVDDEYDAIVKCEGILEEVLAKVNPDDMDRERHRRRKQAATVPIKIRDSDDKCDHVAMENELMKEDVTDSVVTTLPQTCENMELPTSDSEGSNNIRQSEEAKAESGVKKEAICKGGTENGAEFDLDADGSLRFYILDAYEEAFGASMGTVYLFGKLFFGLLVNIEINPATLFQVKMGDTYKSCCVVVKNIQRCVYAIPNGSIFPSHELFMLQQEVKLSPESFRVKKLHEMASKLKNEISQQLLRLNVSNYSMALVKRSYAFEKPDVPAGEQYVLKINYPFKDPALPQDLKGDSFCAVLGSHTSLPSQRVKPTMIILLLISIYAYEDLTLVQVSWCKCEVTVESPKVITVLVPEEKVVHPPAVVTAINLKTIVNEKHNISEIVSASLLCFHNAKIDVPMAGPERKRCGILSHFTVVRNPEGTCYPIGWKKEVADRNSKKGCSVLSFENSERALLNRLFLELNKLDSDVLVGHNISRFDLDVLLQRAQACKVLSSMWSKIGRLKRSFMPKLKGNNKSGATPGLMSCIAGRLLCDTDLCSQDLLKQQVSYSLTDLSKTQLNQDRKQISPHDIPKMFQSSKTLVELIECGERDAWLSMELMFHLSVLPLTLQLTNISGNLWGKTLQVVAPLSIPQTRYALGSRAQRIEYYLLHTFHSRKYILPDKISQRMKDIIKSSKRRISHGELDADLALENDPSKKGPGYAGGLVLEPKKGLYDKYVVLLDFNSLYPSIIQLFPFDFTQRVYDKLQEYNICFTTVPRSEDGVPRLPSSQTPGILPKLMEHLVSIRKRVKQKMKKETGLKYWELDIRQQALKLTANSMYGCLGFSDSRFYAKPLAELITLQGREILQRTVDFVQNHLNLEVIYGDTDSIMIHSGLDDIEEVKTIITKVIQAVNKKYRCLKIDCDGIYKRMLILRKKKYAGVKLQFKDGQTCEEIERKGVDMVRRDWSLLSKEIGDLCLAKIFYGGSCEDVVEAIHNELVKIKEEMRNGQVALEKYVITKALTKPPEAYPDSKSQPHVQVALRMRQRGFKEGFNAKDTVPYIICYEQVPKPEDQQLNIIPNPIVFLVKILFPSLPCVQGNASSVSSAGIAKRARHPDEVKSDDSRLLVDIDYYLAQQIHPVVSRLCAEIQGTSPERLAECLGLDPSKYRSNDATSSDPSTSLLFATSDEESCSASFNCPSITSSVCASISNKSETAESTFWLRLHCSKCRGRISPAMIANQVKRQIDGFLSMYYKGTMMCDDESCKHTTRTPNFRLLGDRERGTVCPNYPNCNGTLLRKYTEADLYKQLSYFCHILDTQCSLEKQMDVGVRIQVEKAMTKIKPAVESAASIARSIRDRCDYGWVQLTDIAI</sequence>
<feature type="domain" description="DNA-directed DNA polymerase family B exonuclease" evidence="12">
    <location>
        <begin position="382"/>
        <end position="602"/>
    </location>
</feature>
<dbReference type="Pfam" id="PF00136">
    <property type="entry name" value="DNA_pol_B"/>
    <property type="match status" value="1"/>
</dbReference>
<dbReference type="InterPro" id="IPR043502">
    <property type="entry name" value="DNA/RNA_pol_sf"/>
</dbReference>
<dbReference type="PROSITE" id="PS00116">
    <property type="entry name" value="DNA_POLYMERASE_B"/>
    <property type="match status" value="1"/>
</dbReference>
<organism evidence="14 15">
    <name type="scientific">Brassica campestris</name>
    <name type="common">Field mustard</name>
    <dbReference type="NCBI Taxonomy" id="3711"/>
    <lineage>
        <taxon>Eukaryota</taxon>
        <taxon>Viridiplantae</taxon>
        <taxon>Streptophyta</taxon>
        <taxon>Embryophyta</taxon>
        <taxon>Tracheophyta</taxon>
        <taxon>Spermatophyta</taxon>
        <taxon>Magnoliopsida</taxon>
        <taxon>eudicotyledons</taxon>
        <taxon>Gunneridae</taxon>
        <taxon>Pentapetalae</taxon>
        <taxon>rosids</taxon>
        <taxon>malvids</taxon>
        <taxon>Brassicales</taxon>
        <taxon>Brassicaceae</taxon>
        <taxon>Brassiceae</taxon>
        <taxon>Brassica</taxon>
    </lineage>
</organism>
<dbReference type="PANTHER" id="PTHR45861">
    <property type="entry name" value="DNA POLYMERASE ALPHA CATALYTIC SUBUNIT"/>
    <property type="match status" value="1"/>
</dbReference>
<dbReference type="NCBIfam" id="TIGR00592">
    <property type="entry name" value="pol2"/>
    <property type="match status" value="1"/>
</dbReference>
<comment type="subcellular location">
    <subcellularLocation>
        <location evidence="1">Nucleus</location>
    </subcellularLocation>
</comment>
<dbReference type="InterPro" id="IPR015088">
    <property type="entry name" value="Znf_DNA-dir_DNA_pol_B_alpha"/>
</dbReference>
<dbReference type="EC" id="2.7.7.7" evidence="9"/>
<evidence type="ECO:0000313" key="14">
    <source>
        <dbReference type="EMBL" id="RID76160.1"/>
    </source>
</evidence>
<dbReference type="Pfam" id="PF03104">
    <property type="entry name" value="DNA_pol_B_exo1"/>
    <property type="match status" value="1"/>
</dbReference>
<accession>A0A398AKR0</accession>
<dbReference type="CDD" id="cd05776">
    <property type="entry name" value="DNA_polB_alpha_exo"/>
    <property type="match status" value="1"/>
</dbReference>
<dbReference type="GO" id="GO:0003677">
    <property type="term" value="F:DNA binding"/>
    <property type="evidence" value="ECO:0007669"/>
    <property type="project" value="UniProtKB-KW"/>
</dbReference>
<keyword evidence="6" id="KW-0862">Zinc</keyword>
<proteinExistence type="inferred from homology"/>
<dbReference type="GO" id="GO:1902975">
    <property type="term" value="P:mitotic DNA replication initiation"/>
    <property type="evidence" value="ECO:0007669"/>
    <property type="project" value="InterPro"/>
</dbReference>
<feature type="domain" description="Zinc finger DNA-directed DNA polymerase family B alpha" evidence="13">
    <location>
        <begin position="1221"/>
        <end position="1398"/>
    </location>
</feature>
<dbReference type="InterPro" id="IPR006172">
    <property type="entry name" value="DNA-dir_DNA_pol_B"/>
</dbReference>
<gene>
    <name evidence="14" type="ORF">BRARA_B03146</name>
</gene>
<comment type="catalytic activity">
    <reaction evidence="9">
        <text>DNA(n) + a 2'-deoxyribonucleoside 5'-triphosphate = DNA(n+1) + diphosphate</text>
        <dbReference type="Rhea" id="RHEA:22508"/>
        <dbReference type="Rhea" id="RHEA-COMP:17339"/>
        <dbReference type="Rhea" id="RHEA-COMP:17340"/>
        <dbReference type="ChEBI" id="CHEBI:33019"/>
        <dbReference type="ChEBI" id="CHEBI:61560"/>
        <dbReference type="ChEBI" id="CHEBI:173112"/>
        <dbReference type="EC" id="2.7.7.7"/>
    </reaction>
</comment>
<keyword evidence="7 9" id="KW-0239">DNA-directed DNA polymerase</keyword>
<dbReference type="Gene3D" id="1.10.3200.20">
    <property type="entry name" value="DNA Polymerase alpha, zinc finger"/>
    <property type="match status" value="1"/>
</dbReference>
<dbReference type="InterPro" id="IPR017964">
    <property type="entry name" value="DNA-dir_DNA_pol_B_CS"/>
</dbReference>
<feature type="region of interest" description="Disordered" evidence="10">
    <location>
        <begin position="133"/>
        <end position="153"/>
    </location>
</feature>
<protein>
    <recommendedName>
        <fullName evidence="9">DNA polymerase</fullName>
        <ecNumber evidence="9">2.7.7.7</ecNumber>
    </recommendedName>
</protein>
<keyword evidence="9" id="KW-0235">DNA replication</keyword>
<dbReference type="PANTHER" id="PTHR45861:SF2">
    <property type="entry name" value="DNA POLYMERASE"/>
    <property type="match status" value="1"/>
</dbReference>
<keyword evidence="9" id="KW-0238">DNA-binding</keyword>
<evidence type="ECO:0000256" key="7">
    <source>
        <dbReference type="ARBA" id="ARBA00022932"/>
    </source>
</evidence>
<dbReference type="FunFam" id="1.10.287.690:FF:000014">
    <property type="entry name" value="DNA polymerase"/>
    <property type="match status" value="1"/>
</dbReference>
<dbReference type="SMART" id="SM00486">
    <property type="entry name" value="POLBc"/>
    <property type="match status" value="1"/>
</dbReference>
<evidence type="ECO:0000256" key="8">
    <source>
        <dbReference type="ARBA" id="ARBA00023242"/>
    </source>
</evidence>
<keyword evidence="5" id="KW-0863">Zinc-finger</keyword>
<dbReference type="GO" id="GO:0000166">
    <property type="term" value="F:nucleotide binding"/>
    <property type="evidence" value="ECO:0007669"/>
    <property type="project" value="InterPro"/>
</dbReference>
<dbReference type="SUPFAM" id="SSF56672">
    <property type="entry name" value="DNA/RNA polymerases"/>
    <property type="match status" value="1"/>
</dbReference>
<evidence type="ECO:0000256" key="3">
    <source>
        <dbReference type="ARBA" id="ARBA00022679"/>
    </source>
</evidence>
<dbReference type="Gene3D" id="3.90.1600.10">
    <property type="entry name" value="Palm domain of DNA polymerase"/>
    <property type="match status" value="1"/>
</dbReference>
<keyword evidence="8" id="KW-0539">Nucleus</keyword>
<evidence type="ECO:0000256" key="4">
    <source>
        <dbReference type="ARBA" id="ARBA00022695"/>
    </source>
</evidence>
<dbReference type="InterPro" id="IPR023211">
    <property type="entry name" value="DNA_pol_palm_dom_sf"/>
</dbReference>
<evidence type="ECO:0000259" key="12">
    <source>
        <dbReference type="Pfam" id="PF03104"/>
    </source>
</evidence>
<dbReference type="InterPro" id="IPR006134">
    <property type="entry name" value="DNA-dir_DNA_pol_B_multi_dom"/>
</dbReference>
<feature type="compositionally biased region" description="Polar residues" evidence="10">
    <location>
        <begin position="133"/>
        <end position="148"/>
    </location>
</feature>
<dbReference type="GO" id="GO:0005634">
    <property type="term" value="C:nucleus"/>
    <property type="evidence" value="ECO:0007669"/>
    <property type="project" value="UniProtKB-SubCell"/>
</dbReference>
<evidence type="ECO:0000256" key="2">
    <source>
        <dbReference type="ARBA" id="ARBA00005755"/>
    </source>
</evidence>
<dbReference type="Pfam" id="PF08996">
    <property type="entry name" value="zf-DNA_Pol"/>
    <property type="match status" value="1"/>
</dbReference>
<evidence type="ECO:0000256" key="1">
    <source>
        <dbReference type="ARBA" id="ARBA00004123"/>
    </source>
</evidence>
<dbReference type="FunFam" id="3.30.420.10:FF:000043">
    <property type="entry name" value="DNA polymerase"/>
    <property type="match status" value="1"/>
</dbReference>
<dbReference type="InterPro" id="IPR036397">
    <property type="entry name" value="RNaseH_sf"/>
</dbReference>
<dbReference type="GO" id="GO:0003887">
    <property type="term" value="F:DNA-directed DNA polymerase activity"/>
    <property type="evidence" value="ECO:0007669"/>
    <property type="project" value="UniProtKB-KW"/>
</dbReference>